<dbReference type="RefSeq" id="WP_085912942.1">
    <property type="nucleotide sequence ID" value="NZ_BJNH01000022.1"/>
</dbReference>
<proteinExistence type="predicted"/>
<feature type="domain" description="Transcriptional repressor PaaX-like central Cas2-like" evidence="3">
    <location>
        <begin position="106"/>
        <end position="181"/>
    </location>
</feature>
<sequence>MTVVGEKRPDGLLGAQPRRLIVSLYGLYARERGGWLSVAALVRLMADLGVDGQAVRSAVSRLKRRGLLEPERRDGSAGYRLSEAGGLILAEGDVRIFDRRRADPVDGWLIVVFSVPEAEREKRHQLRAALTRLGLGTVAPGVWIAPAHLESAVTATVDRAGLRGFTEMFRSTQVDGRPLRESVPKWWDLEVLRLQYTEFLDRFRPALARAETGSDRTAFADFVEAVTVWRRLPYLDPGLPLAALPAGWEGVAAESLFEALGDALAAPARRHAMSLVDASAR</sequence>
<dbReference type="InterPro" id="IPR048846">
    <property type="entry name" value="PaaX-like_central"/>
</dbReference>
<accession>A0ABQ0RX38</accession>
<dbReference type="Pfam" id="PF08223">
    <property type="entry name" value="PaaX_C"/>
    <property type="match status" value="1"/>
</dbReference>
<dbReference type="InterPro" id="IPR013225">
    <property type="entry name" value="PaaX_C"/>
</dbReference>
<dbReference type="PANTHER" id="PTHR30319">
    <property type="entry name" value="PHENYLACETIC ACID REGULATOR-RELATED TRANSCRIPTIONAL REPRESSOR"/>
    <property type="match status" value="1"/>
</dbReference>
<feature type="domain" description="Transcriptional repressor PaaX-like C-terminal" evidence="2">
    <location>
        <begin position="187"/>
        <end position="273"/>
    </location>
</feature>
<dbReference type="EMBL" id="BJNH01000022">
    <property type="protein sequence ID" value="GEC25191.1"/>
    <property type="molecule type" value="Genomic_DNA"/>
</dbReference>
<gene>
    <name evidence="4" type="primary">paaX_2</name>
    <name evidence="4" type="ORF">PSA01_22200</name>
</gene>
<dbReference type="Pfam" id="PF07848">
    <property type="entry name" value="PaaX"/>
    <property type="match status" value="1"/>
</dbReference>
<evidence type="ECO:0000259" key="3">
    <source>
        <dbReference type="Pfam" id="PF20803"/>
    </source>
</evidence>
<evidence type="ECO:0000313" key="5">
    <source>
        <dbReference type="Proteomes" id="UP000320693"/>
    </source>
</evidence>
<dbReference type="Gene3D" id="1.20.58.1460">
    <property type="match status" value="1"/>
</dbReference>
<dbReference type="PIRSF" id="PIRSF020623">
    <property type="entry name" value="PaaX"/>
    <property type="match status" value="1"/>
</dbReference>
<keyword evidence="5" id="KW-1185">Reference proteome</keyword>
<dbReference type="PANTHER" id="PTHR30319:SF1">
    <property type="entry name" value="TRANSCRIPTIONAL REPRESSOR PAAX"/>
    <property type="match status" value="1"/>
</dbReference>
<evidence type="ECO:0000259" key="2">
    <source>
        <dbReference type="Pfam" id="PF08223"/>
    </source>
</evidence>
<dbReference type="Gene3D" id="1.10.10.10">
    <property type="entry name" value="Winged helix-like DNA-binding domain superfamily/Winged helix DNA-binding domain"/>
    <property type="match status" value="1"/>
</dbReference>
<dbReference type="Pfam" id="PF20803">
    <property type="entry name" value="PaaX_M"/>
    <property type="match status" value="1"/>
</dbReference>
<evidence type="ECO:0000259" key="1">
    <source>
        <dbReference type="Pfam" id="PF07848"/>
    </source>
</evidence>
<comment type="caution">
    <text evidence="4">The sequence shown here is derived from an EMBL/GenBank/DDBJ whole genome shotgun (WGS) entry which is preliminary data.</text>
</comment>
<reference evidence="4 5" key="1">
    <citation type="submission" date="2019-06" db="EMBL/GenBank/DDBJ databases">
        <title>Whole genome shotgun sequence of Pseudonocardia saturnea NBRC 14499.</title>
        <authorList>
            <person name="Hosoyama A."/>
            <person name="Uohara A."/>
            <person name="Ohji S."/>
            <person name="Ichikawa N."/>
        </authorList>
    </citation>
    <scope>NUCLEOTIDE SEQUENCE [LARGE SCALE GENOMIC DNA]</scope>
    <source>
        <strain evidence="4 5">NBRC 14499</strain>
    </source>
</reference>
<dbReference type="Gene3D" id="3.30.70.2650">
    <property type="match status" value="1"/>
</dbReference>
<evidence type="ECO:0000313" key="4">
    <source>
        <dbReference type="EMBL" id="GEC25191.1"/>
    </source>
</evidence>
<dbReference type="InterPro" id="IPR036388">
    <property type="entry name" value="WH-like_DNA-bd_sf"/>
</dbReference>
<protein>
    <submittedName>
        <fullName evidence="4">PaaX family transcriptional regulator</fullName>
    </submittedName>
</protein>
<organism evidence="4 5">
    <name type="scientific">Pseudonocardia saturnea</name>
    <dbReference type="NCBI Taxonomy" id="33909"/>
    <lineage>
        <taxon>Bacteria</taxon>
        <taxon>Bacillati</taxon>
        <taxon>Actinomycetota</taxon>
        <taxon>Actinomycetes</taxon>
        <taxon>Pseudonocardiales</taxon>
        <taxon>Pseudonocardiaceae</taxon>
        <taxon>Pseudonocardia</taxon>
    </lineage>
</organism>
<feature type="domain" description="Transcriptional repressor PaaX-like N-terminal" evidence="1">
    <location>
        <begin position="18"/>
        <end position="85"/>
    </location>
</feature>
<dbReference type="InterPro" id="IPR012906">
    <property type="entry name" value="PaaX-like_N"/>
</dbReference>
<dbReference type="Proteomes" id="UP000320693">
    <property type="component" value="Unassembled WGS sequence"/>
</dbReference>
<name>A0ABQ0RX38_9PSEU</name>
<dbReference type="InterPro" id="IPR011965">
    <property type="entry name" value="PaaX_trns_reg"/>
</dbReference>